<dbReference type="InterPro" id="IPR052823">
    <property type="entry name" value="SXP/RAL-2_related"/>
</dbReference>
<dbReference type="AlphaFoldDB" id="A0AAV5WG51"/>
<evidence type="ECO:0000256" key="1">
    <source>
        <dbReference type="SAM" id="MobiDB-lite"/>
    </source>
</evidence>
<sequence>SPSIICQGRTMNLSLSLLLLPSVLAFYPPNAPFLSGFSNNYQAVQEYNSIVTNTQLTRPAMEQQMNSWANKYGMTNQITMLINGRATALKNITDNAVNDAQNLPSLIQKMNNIVSSTTITGAQVQQQISQLLSSVSVGQQKMAAIAFGLDQTNNGGFGNTGNNGNTGFGNNGNTGFGNNGNTGFGNN</sequence>
<keyword evidence="5" id="KW-1185">Reference proteome</keyword>
<evidence type="ECO:0000313" key="4">
    <source>
        <dbReference type="EMBL" id="GMT30911.1"/>
    </source>
</evidence>
<keyword evidence="2" id="KW-0732">Signal</keyword>
<feature type="non-terminal residue" evidence="4">
    <location>
        <position position="1"/>
    </location>
</feature>
<gene>
    <name evidence="4" type="ORF">PFISCL1PPCAC_22208</name>
</gene>
<protein>
    <recommendedName>
        <fullName evidence="3">SXP/RAL-2 family protein Ani s 5-like cation-binding domain-containing protein</fullName>
    </recommendedName>
</protein>
<feature type="chain" id="PRO_5043820454" description="SXP/RAL-2 family protein Ani s 5-like cation-binding domain-containing protein" evidence="2">
    <location>
        <begin position="26"/>
        <end position="187"/>
    </location>
</feature>
<feature type="region of interest" description="Disordered" evidence="1">
    <location>
        <begin position="158"/>
        <end position="187"/>
    </location>
</feature>
<name>A0AAV5WG51_9BILA</name>
<evidence type="ECO:0000259" key="3">
    <source>
        <dbReference type="Pfam" id="PF02520"/>
    </source>
</evidence>
<evidence type="ECO:0000256" key="2">
    <source>
        <dbReference type="SAM" id="SignalP"/>
    </source>
</evidence>
<dbReference type="Proteomes" id="UP001432322">
    <property type="component" value="Unassembled WGS sequence"/>
</dbReference>
<dbReference type="PANTHER" id="PTHR21593">
    <property type="entry name" value="PRION-LIKE- Q/N-RICH -DOMAIN-BEARING PROTEIN PROTEIN"/>
    <property type="match status" value="1"/>
</dbReference>
<dbReference type="PANTHER" id="PTHR21593:SF36">
    <property type="entry name" value="DUF148 DOMAIN-CONTAINING PROTEIN-RELATED"/>
    <property type="match status" value="1"/>
</dbReference>
<accession>A0AAV5WG51</accession>
<feature type="non-terminal residue" evidence="4">
    <location>
        <position position="187"/>
    </location>
</feature>
<dbReference type="EMBL" id="BTSY01000005">
    <property type="protein sequence ID" value="GMT30911.1"/>
    <property type="molecule type" value="Genomic_DNA"/>
</dbReference>
<comment type="caution">
    <text evidence="4">The sequence shown here is derived from an EMBL/GenBank/DDBJ whole genome shotgun (WGS) entry which is preliminary data.</text>
</comment>
<dbReference type="Pfam" id="PF02520">
    <property type="entry name" value="ANIS5_cation-bd"/>
    <property type="match status" value="1"/>
</dbReference>
<organism evidence="4 5">
    <name type="scientific">Pristionchus fissidentatus</name>
    <dbReference type="NCBI Taxonomy" id="1538716"/>
    <lineage>
        <taxon>Eukaryota</taxon>
        <taxon>Metazoa</taxon>
        <taxon>Ecdysozoa</taxon>
        <taxon>Nematoda</taxon>
        <taxon>Chromadorea</taxon>
        <taxon>Rhabditida</taxon>
        <taxon>Rhabditina</taxon>
        <taxon>Diplogasteromorpha</taxon>
        <taxon>Diplogasteroidea</taxon>
        <taxon>Neodiplogasteridae</taxon>
        <taxon>Pristionchus</taxon>
    </lineage>
</organism>
<reference evidence="4" key="1">
    <citation type="submission" date="2023-10" db="EMBL/GenBank/DDBJ databases">
        <title>Genome assembly of Pristionchus species.</title>
        <authorList>
            <person name="Yoshida K."/>
            <person name="Sommer R.J."/>
        </authorList>
    </citation>
    <scope>NUCLEOTIDE SEQUENCE</scope>
    <source>
        <strain evidence="4">RS5133</strain>
    </source>
</reference>
<evidence type="ECO:0000313" key="5">
    <source>
        <dbReference type="Proteomes" id="UP001432322"/>
    </source>
</evidence>
<proteinExistence type="predicted"/>
<feature type="signal peptide" evidence="2">
    <location>
        <begin position="1"/>
        <end position="25"/>
    </location>
</feature>
<dbReference type="InterPro" id="IPR003677">
    <property type="entry name" value="ANIS5_cation-bd"/>
</dbReference>
<feature type="domain" description="SXP/RAL-2 family protein Ani s 5-like cation-binding" evidence="3">
    <location>
        <begin position="43"/>
        <end position="137"/>
    </location>
</feature>